<name>A0AAD3DKP2_9CHLO</name>
<feature type="non-terminal residue" evidence="4">
    <location>
        <position position="1"/>
    </location>
</feature>
<dbReference type="PROSITE" id="PS51011">
    <property type="entry name" value="ARID"/>
    <property type="match status" value="1"/>
</dbReference>
<dbReference type="CDD" id="cd16100">
    <property type="entry name" value="ARID"/>
    <property type="match status" value="1"/>
</dbReference>
<dbReference type="GO" id="GO:0051864">
    <property type="term" value="F:histone H3K36 demethylase activity"/>
    <property type="evidence" value="ECO:0007669"/>
    <property type="project" value="TreeGrafter"/>
</dbReference>
<feature type="compositionally biased region" description="Low complexity" evidence="1">
    <location>
        <begin position="198"/>
        <end position="207"/>
    </location>
</feature>
<feature type="domain" description="JmjN" evidence="3">
    <location>
        <begin position="19"/>
        <end position="60"/>
    </location>
</feature>
<dbReference type="SUPFAM" id="SSF46774">
    <property type="entry name" value="ARID-like"/>
    <property type="match status" value="1"/>
</dbReference>
<evidence type="ECO:0000259" key="3">
    <source>
        <dbReference type="PROSITE" id="PS51183"/>
    </source>
</evidence>
<dbReference type="GO" id="GO:0003677">
    <property type="term" value="F:DNA binding"/>
    <property type="evidence" value="ECO:0007669"/>
    <property type="project" value="InterPro"/>
</dbReference>
<dbReference type="Gene3D" id="1.10.150.60">
    <property type="entry name" value="ARID DNA-binding domain"/>
    <property type="match status" value="1"/>
</dbReference>
<comment type="caution">
    <text evidence="4">The sequence shown here is derived from an EMBL/GenBank/DDBJ whole genome shotgun (WGS) entry which is preliminary data.</text>
</comment>
<dbReference type="GO" id="GO:0000785">
    <property type="term" value="C:chromatin"/>
    <property type="evidence" value="ECO:0007669"/>
    <property type="project" value="TreeGrafter"/>
</dbReference>
<feature type="compositionally biased region" description="Basic and acidic residues" evidence="1">
    <location>
        <begin position="392"/>
        <end position="422"/>
    </location>
</feature>
<evidence type="ECO:0000259" key="2">
    <source>
        <dbReference type="PROSITE" id="PS51011"/>
    </source>
</evidence>
<sequence>MSGILSSQEGTALLNVPAAPTFWPTEDEWKSPLRYLESIRPIAEPYGICKIVPPNSWKPPCALDLSGLKFPTRIQKVHELQHRDFQPSHLDFYEDYDRFLQSHGKQLCKWKYPQFLGKDIDIFVLYRAVKRRGGYELVTEQKRWKEVAKSLQIPEKGQTSVAYGMRQLYVRHLLPYEDWKNGTGAAAAAMAAVKAEAEAAGQLSQPGLEEEPEGGEQQQQPKPAGKPEPPSPLALPAVLSEASTAADAQSPQQPSQPSQQQHHAEAQGRTKRRRETAGLDQDPQAQPGDSPDPNDARKLPRPDVGGGNTAGPSDGPPEAAAAAAAPTTTTTNGGGSGTSPTPPAYSRPQRQRQRPRRGDDSPEPRPAAASAAAAAAAHKQRDQHLLAAAAKRAAERGGAADERERGRQREQELHREQEELLRRYGQNPEHPLYQAQSRRLKKQLKSREEAAMAEAAEILEMMMGRQ</sequence>
<feature type="compositionally biased region" description="Low complexity" evidence="1">
    <location>
        <begin position="310"/>
        <end position="331"/>
    </location>
</feature>
<dbReference type="InterPro" id="IPR036431">
    <property type="entry name" value="ARID_dom_sf"/>
</dbReference>
<feature type="compositionally biased region" description="Low complexity" evidence="1">
    <location>
        <begin position="367"/>
        <end position="377"/>
    </location>
</feature>
<organism evidence="4 5">
    <name type="scientific">Astrephomene gubernaculifera</name>
    <dbReference type="NCBI Taxonomy" id="47775"/>
    <lineage>
        <taxon>Eukaryota</taxon>
        <taxon>Viridiplantae</taxon>
        <taxon>Chlorophyta</taxon>
        <taxon>core chlorophytes</taxon>
        <taxon>Chlorophyceae</taxon>
        <taxon>CS clade</taxon>
        <taxon>Chlamydomonadales</taxon>
        <taxon>Astrephomenaceae</taxon>
        <taxon>Astrephomene</taxon>
    </lineage>
</organism>
<dbReference type="SMART" id="SM00545">
    <property type="entry name" value="JmjN"/>
    <property type="match status" value="1"/>
</dbReference>
<dbReference type="SMART" id="SM01014">
    <property type="entry name" value="ARID"/>
    <property type="match status" value="1"/>
</dbReference>
<keyword evidence="5" id="KW-1185">Reference proteome</keyword>
<dbReference type="Proteomes" id="UP001054857">
    <property type="component" value="Unassembled WGS sequence"/>
</dbReference>
<accession>A0AAD3DKP2</accession>
<dbReference type="GO" id="GO:0010468">
    <property type="term" value="P:regulation of gene expression"/>
    <property type="evidence" value="ECO:0007669"/>
    <property type="project" value="TreeGrafter"/>
</dbReference>
<protein>
    <recommendedName>
        <fullName evidence="6">ARID domain-containing protein</fullName>
    </recommendedName>
</protein>
<dbReference type="Pfam" id="PF02375">
    <property type="entry name" value="JmjN"/>
    <property type="match status" value="1"/>
</dbReference>
<feature type="compositionally biased region" description="Pro residues" evidence="1">
    <location>
        <begin position="224"/>
        <end position="233"/>
    </location>
</feature>
<dbReference type="EMBL" id="BMAR01000006">
    <property type="protein sequence ID" value="GFR43616.1"/>
    <property type="molecule type" value="Genomic_DNA"/>
</dbReference>
<feature type="domain" description="ARID" evidence="2">
    <location>
        <begin position="86"/>
        <end position="181"/>
    </location>
</feature>
<dbReference type="Pfam" id="PF01388">
    <property type="entry name" value="ARID"/>
    <property type="match status" value="1"/>
</dbReference>
<evidence type="ECO:0000313" key="4">
    <source>
        <dbReference type="EMBL" id="GFR43616.1"/>
    </source>
</evidence>
<reference evidence="4 5" key="1">
    <citation type="journal article" date="2021" name="Sci. Rep.">
        <title>Genome sequencing of the multicellular alga Astrephomene provides insights into convergent evolution of germ-soma differentiation.</title>
        <authorList>
            <person name="Yamashita S."/>
            <person name="Yamamoto K."/>
            <person name="Matsuzaki R."/>
            <person name="Suzuki S."/>
            <person name="Yamaguchi H."/>
            <person name="Hirooka S."/>
            <person name="Minakuchi Y."/>
            <person name="Miyagishima S."/>
            <person name="Kawachi M."/>
            <person name="Toyoda A."/>
            <person name="Nozaki H."/>
        </authorList>
    </citation>
    <scope>NUCLEOTIDE SEQUENCE [LARGE SCALE GENOMIC DNA]</scope>
    <source>
        <strain evidence="4 5">NIES-4017</strain>
    </source>
</reference>
<dbReference type="GO" id="GO:0032454">
    <property type="term" value="F:histone H3K9 demethylase activity"/>
    <property type="evidence" value="ECO:0007669"/>
    <property type="project" value="TreeGrafter"/>
</dbReference>
<dbReference type="InterPro" id="IPR003349">
    <property type="entry name" value="JmjN"/>
</dbReference>
<dbReference type="SMART" id="SM00501">
    <property type="entry name" value="BRIGHT"/>
    <property type="match status" value="1"/>
</dbReference>
<feature type="compositionally biased region" description="Low complexity" evidence="1">
    <location>
        <begin position="234"/>
        <end position="261"/>
    </location>
</feature>
<dbReference type="AlphaFoldDB" id="A0AAD3DKP2"/>
<evidence type="ECO:0008006" key="6">
    <source>
        <dbReference type="Google" id="ProtNLM"/>
    </source>
</evidence>
<feature type="region of interest" description="Disordered" evidence="1">
    <location>
        <begin position="198"/>
        <end position="436"/>
    </location>
</feature>
<gene>
    <name evidence="4" type="ORF">Agub_g4715</name>
</gene>
<dbReference type="PANTHER" id="PTHR10694:SF7">
    <property type="entry name" value="[HISTONE H3]-TRIMETHYL-L-LYSINE(9) DEMETHYLASE"/>
    <property type="match status" value="1"/>
</dbReference>
<dbReference type="GO" id="GO:0005634">
    <property type="term" value="C:nucleus"/>
    <property type="evidence" value="ECO:0007669"/>
    <property type="project" value="TreeGrafter"/>
</dbReference>
<dbReference type="PANTHER" id="PTHR10694">
    <property type="entry name" value="LYSINE-SPECIFIC DEMETHYLASE"/>
    <property type="match status" value="1"/>
</dbReference>
<dbReference type="PROSITE" id="PS51183">
    <property type="entry name" value="JMJN"/>
    <property type="match status" value="1"/>
</dbReference>
<dbReference type="InterPro" id="IPR001606">
    <property type="entry name" value="ARID_dom"/>
</dbReference>
<evidence type="ECO:0000256" key="1">
    <source>
        <dbReference type="SAM" id="MobiDB-lite"/>
    </source>
</evidence>
<proteinExistence type="predicted"/>
<evidence type="ECO:0000313" key="5">
    <source>
        <dbReference type="Proteomes" id="UP001054857"/>
    </source>
</evidence>